<dbReference type="EMBL" id="VSSQ01000511">
    <property type="protein sequence ID" value="MPL96458.1"/>
    <property type="molecule type" value="Genomic_DNA"/>
</dbReference>
<proteinExistence type="predicted"/>
<name>A0A644VYL7_9ZZZZ</name>
<accession>A0A644VYL7</accession>
<reference evidence="1" key="1">
    <citation type="submission" date="2019-08" db="EMBL/GenBank/DDBJ databases">
        <authorList>
            <person name="Kucharzyk K."/>
            <person name="Murdoch R.W."/>
            <person name="Higgins S."/>
            <person name="Loffler F."/>
        </authorList>
    </citation>
    <scope>NUCLEOTIDE SEQUENCE</scope>
</reference>
<gene>
    <name evidence="1" type="ORF">SDC9_42639</name>
</gene>
<protein>
    <submittedName>
        <fullName evidence="1">Uncharacterized protein</fullName>
    </submittedName>
</protein>
<organism evidence="1">
    <name type="scientific">bioreactor metagenome</name>
    <dbReference type="NCBI Taxonomy" id="1076179"/>
    <lineage>
        <taxon>unclassified sequences</taxon>
        <taxon>metagenomes</taxon>
        <taxon>ecological metagenomes</taxon>
    </lineage>
</organism>
<dbReference type="AlphaFoldDB" id="A0A644VYL7"/>
<sequence>MCLEISRIDHDRLVFGALSGKAHHDPGEDPVFVASLEPVAFSHSPPALPAVVEGLRRTVFLRRVTPAQPIAIDENYAAEDTAIIDAGLAMALGEERLQPLHLRVGQPVKIAHRSGLLAEPETRQRTEINGSGAYAAA</sequence>
<evidence type="ECO:0000313" key="1">
    <source>
        <dbReference type="EMBL" id="MPL96458.1"/>
    </source>
</evidence>
<comment type="caution">
    <text evidence="1">The sequence shown here is derived from an EMBL/GenBank/DDBJ whole genome shotgun (WGS) entry which is preliminary data.</text>
</comment>